<gene>
    <name evidence="1" type="ORF">N1028_13240</name>
</gene>
<reference evidence="1" key="1">
    <citation type="submission" date="2022-08" db="EMBL/GenBank/DDBJ databases">
        <authorList>
            <person name="Deng Y."/>
            <person name="Han X.-F."/>
            <person name="Zhang Y.-Q."/>
        </authorList>
    </citation>
    <scope>NUCLEOTIDE SEQUENCE</scope>
    <source>
        <strain evidence="1">CPCC 203407</strain>
    </source>
</reference>
<proteinExistence type="predicted"/>
<evidence type="ECO:0000313" key="2">
    <source>
        <dbReference type="Proteomes" id="UP001165587"/>
    </source>
</evidence>
<name>A0AA41XIY6_9MICO</name>
<organism evidence="1 2">
    <name type="scientific">Herbiconiux oxytropis</name>
    <dbReference type="NCBI Taxonomy" id="2970915"/>
    <lineage>
        <taxon>Bacteria</taxon>
        <taxon>Bacillati</taxon>
        <taxon>Actinomycetota</taxon>
        <taxon>Actinomycetes</taxon>
        <taxon>Micrococcales</taxon>
        <taxon>Microbacteriaceae</taxon>
        <taxon>Herbiconiux</taxon>
    </lineage>
</organism>
<dbReference type="AlphaFoldDB" id="A0AA41XIY6"/>
<protein>
    <submittedName>
        <fullName evidence="1">Uncharacterized protein</fullName>
    </submittedName>
</protein>
<evidence type="ECO:0000313" key="1">
    <source>
        <dbReference type="EMBL" id="MCS5726858.1"/>
    </source>
</evidence>
<keyword evidence="2" id="KW-1185">Reference proteome</keyword>
<dbReference type="EMBL" id="JANLCK010000007">
    <property type="protein sequence ID" value="MCS5726858.1"/>
    <property type="molecule type" value="Genomic_DNA"/>
</dbReference>
<dbReference type="Proteomes" id="UP001165587">
    <property type="component" value="Unassembled WGS sequence"/>
</dbReference>
<dbReference type="RefSeq" id="WP_259529733.1">
    <property type="nucleotide sequence ID" value="NZ_JANLCK010000007.1"/>
</dbReference>
<accession>A0AA41XIY6</accession>
<sequence>MTAVVRVHGERFVVEEPAALESLREAIRDAVRDGGDIVRIEHRDGVTEVLVATGTPVRIDEGRTASPRMPIPEAGSFVDYDGFDL</sequence>
<comment type="caution">
    <text evidence="1">The sequence shown here is derived from an EMBL/GenBank/DDBJ whole genome shotgun (WGS) entry which is preliminary data.</text>
</comment>